<sequence>MTLNINGVRFPTQRVKLSEFEAKVYKLIPVGKENAVSLAYLAKTLNVDTRTIVSAVRRMRLKSLDIGSGRDVGYYRFKDPQEYAEWMATYRKEEFERSKVYEAMKRTPMAQKMTIITNDSKENKHEEISN</sequence>
<evidence type="ECO:0000313" key="1">
    <source>
        <dbReference type="EMBL" id="TGY11068.1"/>
    </source>
</evidence>
<dbReference type="RefSeq" id="WP_135960719.1">
    <property type="nucleotide sequence ID" value="NZ_SRYV01000021.1"/>
</dbReference>
<gene>
    <name evidence="1" type="ORF">E5351_09260</name>
</gene>
<protein>
    <submittedName>
        <fullName evidence="1">HTH domain-containing protein</fullName>
    </submittedName>
</protein>
<accession>A0A4S2B9R7</accession>
<proteinExistence type="predicted"/>
<name>A0A4S2B9R7_9LACO</name>
<dbReference type="Gene3D" id="1.10.10.10">
    <property type="entry name" value="Winged helix-like DNA-binding domain superfamily/Winged helix DNA-binding domain"/>
    <property type="match status" value="1"/>
</dbReference>
<dbReference type="AlphaFoldDB" id="A0A4S2B9R7"/>
<reference evidence="1 2" key="1">
    <citation type="submission" date="2019-04" db="EMBL/GenBank/DDBJ databases">
        <title>Microbes associate with the intestines of laboratory mice.</title>
        <authorList>
            <person name="Navarre W."/>
            <person name="Wong E."/>
            <person name="Huang K."/>
            <person name="Tropini C."/>
            <person name="Ng K."/>
            <person name="Yu B."/>
        </authorList>
    </citation>
    <scope>NUCLEOTIDE SEQUENCE [LARGE SCALE GENOMIC DNA]</scope>
    <source>
        <strain evidence="1 2">NM61_E11</strain>
    </source>
</reference>
<organism evidence="1 2">
    <name type="scientific">Lactobacillus intestinalis</name>
    <dbReference type="NCBI Taxonomy" id="151781"/>
    <lineage>
        <taxon>Bacteria</taxon>
        <taxon>Bacillati</taxon>
        <taxon>Bacillota</taxon>
        <taxon>Bacilli</taxon>
        <taxon>Lactobacillales</taxon>
        <taxon>Lactobacillaceae</taxon>
        <taxon>Lactobacillus</taxon>
    </lineage>
</organism>
<comment type="caution">
    <text evidence="1">The sequence shown here is derived from an EMBL/GenBank/DDBJ whole genome shotgun (WGS) entry which is preliminary data.</text>
</comment>
<evidence type="ECO:0000313" key="2">
    <source>
        <dbReference type="Proteomes" id="UP000309117"/>
    </source>
</evidence>
<dbReference type="EMBL" id="SRYV01000021">
    <property type="protein sequence ID" value="TGY11068.1"/>
    <property type="molecule type" value="Genomic_DNA"/>
</dbReference>
<dbReference type="InterPro" id="IPR036388">
    <property type="entry name" value="WH-like_DNA-bd_sf"/>
</dbReference>
<dbReference type="Proteomes" id="UP000309117">
    <property type="component" value="Unassembled WGS sequence"/>
</dbReference>